<feature type="compositionally biased region" description="Low complexity" evidence="3">
    <location>
        <begin position="131"/>
        <end position="144"/>
    </location>
</feature>
<dbReference type="InterPro" id="IPR017930">
    <property type="entry name" value="Myb_dom"/>
</dbReference>
<dbReference type="InterPro" id="IPR001005">
    <property type="entry name" value="SANT/Myb"/>
</dbReference>
<protein>
    <recommendedName>
        <fullName evidence="4">HTH myb-type domain-containing protein</fullName>
    </recommendedName>
</protein>
<feature type="compositionally biased region" description="Basic and acidic residues" evidence="3">
    <location>
        <begin position="161"/>
        <end position="190"/>
    </location>
</feature>
<keyword evidence="1" id="KW-0238">DNA-binding</keyword>
<dbReference type="EMBL" id="BT041505">
    <property type="protein sequence ID" value="ACF86510.1"/>
    <property type="molecule type" value="mRNA"/>
</dbReference>
<feature type="compositionally biased region" description="Basic residues" evidence="3">
    <location>
        <begin position="150"/>
        <end position="160"/>
    </location>
</feature>
<dbReference type="InterPro" id="IPR009057">
    <property type="entry name" value="Homeodomain-like_sf"/>
</dbReference>
<dbReference type="GO" id="GO:0003677">
    <property type="term" value="F:DNA binding"/>
    <property type="evidence" value="ECO:0007669"/>
    <property type="project" value="UniProtKB-KW"/>
</dbReference>
<dbReference type="AlphaFoldDB" id="B4FWL7"/>
<dbReference type="RefSeq" id="NP_001141504.1">
    <property type="nucleotide sequence ID" value="NM_001148032.1"/>
</dbReference>
<feature type="domain" description="HTH myb-type" evidence="4">
    <location>
        <begin position="42"/>
        <end position="72"/>
    </location>
</feature>
<feature type="region of interest" description="Disordered" evidence="3">
    <location>
        <begin position="130"/>
        <end position="252"/>
    </location>
</feature>
<dbReference type="KEGG" id="zma:100273616"/>
<feature type="region of interest" description="Disordered" evidence="3">
    <location>
        <begin position="298"/>
        <end position="321"/>
    </location>
</feature>
<evidence type="ECO:0000256" key="2">
    <source>
        <dbReference type="ARBA" id="ARBA00023242"/>
    </source>
</evidence>
<accession>B4FWL7</accession>
<evidence type="ECO:0000256" key="3">
    <source>
        <dbReference type="SAM" id="MobiDB-lite"/>
    </source>
</evidence>
<dbReference type="Pfam" id="PF00249">
    <property type="entry name" value="Myb_DNA-binding"/>
    <property type="match status" value="1"/>
</dbReference>
<name>B4FWL7_MAIZE</name>
<keyword evidence="2" id="KW-0539">Nucleus</keyword>
<proteinExistence type="evidence at transcript level"/>
<feature type="compositionally biased region" description="Low complexity" evidence="3">
    <location>
        <begin position="205"/>
        <end position="227"/>
    </location>
</feature>
<feature type="region of interest" description="Disordered" evidence="3">
    <location>
        <begin position="1"/>
        <end position="38"/>
    </location>
</feature>
<evidence type="ECO:0000256" key="1">
    <source>
        <dbReference type="ARBA" id="ARBA00023125"/>
    </source>
</evidence>
<feature type="compositionally biased region" description="Low complexity" evidence="3">
    <location>
        <begin position="377"/>
        <end position="390"/>
    </location>
</feature>
<organism evidence="5">
    <name type="scientific">Zea mays</name>
    <name type="common">Maize</name>
    <dbReference type="NCBI Taxonomy" id="4577"/>
    <lineage>
        <taxon>Eukaryota</taxon>
        <taxon>Viridiplantae</taxon>
        <taxon>Streptophyta</taxon>
        <taxon>Embryophyta</taxon>
        <taxon>Tracheophyta</taxon>
        <taxon>Spermatophyta</taxon>
        <taxon>Magnoliopsida</taxon>
        <taxon>Liliopsida</taxon>
        <taxon>Poales</taxon>
        <taxon>Poaceae</taxon>
        <taxon>PACMAD clade</taxon>
        <taxon>Panicoideae</taxon>
        <taxon>Andropogonodae</taxon>
        <taxon>Andropogoneae</taxon>
        <taxon>Tripsacinae</taxon>
        <taxon>Zea</taxon>
    </lineage>
</organism>
<dbReference type="PANTHER" id="PTHR12802:SF178">
    <property type="entry name" value="OS02G0685200 PROTEIN"/>
    <property type="match status" value="1"/>
</dbReference>
<dbReference type="ExpressionAtlas" id="B4FWL7">
    <property type="expression patterns" value="baseline and differential"/>
</dbReference>
<sequence>MPCLEQIPMATGETAVDRREDPRDMDLSGEEHVRPKARKPYTITKRRERWTEEEHGRFLEALQLHGRAWRRIQGTQPRSRPSRSFFIRTRRRTHTLLLRACVRAEHIGTKTAVQIRSHAQKFFTKVVRESSPGSNASAGAAPAIQIPPPRPKRKPAHPYPRKADGAAKKPAPELKRLEKTSLRDRVRDEGSPTSVLASARTALRAEVSGSVVANSSSASRSPALSDAGSNERGDGGGSLASSVDREDGCASPRTRAPCTKVLCDAHEVSRLGSGAPVVKLFGNKVVVVKVKDLETDTPPASVAEAARNGSPTNGAAGASSWKPWPELTCLVPRRDGFAAQPIVSPPCAVFYYPQASAQEHQQASEPLDHRRAQREGSSPTGSSVASSAAAESRHGPGQENASDGYAALRAAIPRPTKRASSASFGGRGFVPYKRCAAESEAARPVALALAPGEEADGDLTRLCL</sequence>
<dbReference type="PANTHER" id="PTHR12802">
    <property type="entry name" value="SWI/SNF COMPLEX-RELATED"/>
    <property type="match status" value="1"/>
</dbReference>
<dbReference type="GeneID" id="100273616"/>
<dbReference type="Gene3D" id="1.10.10.60">
    <property type="entry name" value="Homeodomain-like"/>
    <property type="match status" value="1"/>
</dbReference>
<evidence type="ECO:0000313" key="5">
    <source>
        <dbReference type="EMBL" id="ACF86510.1"/>
    </source>
</evidence>
<dbReference type="PROSITE" id="PS51294">
    <property type="entry name" value="HTH_MYB"/>
    <property type="match status" value="1"/>
</dbReference>
<feature type="region of interest" description="Disordered" evidence="3">
    <location>
        <begin position="359"/>
        <end position="401"/>
    </location>
</feature>
<evidence type="ECO:0000259" key="4">
    <source>
        <dbReference type="PROSITE" id="PS51294"/>
    </source>
</evidence>
<feature type="compositionally biased region" description="Basic and acidic residues" evidence="3">
    <location>
        <begin position="15"/>
        <end position="34"/>
    </location>
</feature>
<reference evidence="5" key="1">
    <citation type="journal article" date="2009" name="PLoS Genet.">
        <title>Sequencing, mapping, and analysis of 27,455 maize full-length cDNAs.</title>
        <authorList>
            <person name="Soderlund C."/>
            <person name="Descour A."/>
            <person name="Kudrna D."/>
            <person name="Bomhoff M."/>
            <person name="Boyd L."/>
            <person name="Currie J."/>
            <person name="Angelova A."/>
            <person name="Collura K."/>
            <person name="Wissotski M."/>
            <person name="Ashley E."/>
            <person name="Morrow D."/>
            <person name="Fernandes J."/>
            <person name="Walbot V."/>
            <person name="Yu Y."/>
        </authorList>
    </citation>
    <scope>NUCLEOTIDE SEQUENCE</scope>
    <source>
        <strain evidence="5">B73</strain>
    </source>
</reference>
<dbReference type="OrthoDB" id="118550at2759"/>
<dbReference type="SUPFAM" id="SSF46689">
    <property type="entry name" value="Homeodomain-like"/>
    <property type="match status" value="1"/>
</dbReference>